<dbReference type="Pfam" id="PF06999">
    <property type="entry name" value="Suc_Fer-like"/>
    <property type="match status" value="1"/>
</dbReference>
<dbReference type="PANTHER" id="PTHR31902:SF10">
    <property type="entry name" value="SUCRASE_FERREDOXIN-LIKE FAMILY PROTEIN"/>
    <property type="match status" value="1"/>
</dbReference>
<comment type="caution">
    <text evidence="2">The sequence shown here is derived from an EMBL/GenBank/DDBJ whole genome shotgun (WGS) entry which is preliminary data.</text>
</comment>
<keyword evidence="3" id="KW-1185">Reference proteome</keyword>
<dbReference type="InterPro" id="IPR036249">
    <property type="entry name" value="Thioredoxin-like_sf"/>
</dbReference>
<evidence type="ECO:0000256" key="1">
    <source>
        <dbReference type="SAM" id="MobiDB-lite"/>
    </source>
</evidence>
<dbReference type="FunFam" id="3.40.30.10:FF:000213">
    <property type="entry name" value="APD1p protein"/>
    <property type="match status" value="1"/>
</dbReference>
<feature type="compositionally biased region" description="Basic and acidic residues" evidence="1">
    <location>
        <begin position="302"/>
        <end position="328"/>
    </location>
</feature>
<dbReference type="InterPro" id="IPR009737">
    <property type="entry name" value="Aim32/Apd1-like"/>
</dbReference>
<dbReference type="PANTHER" id="PTHR31902">
    <property type="entry name" value="ACTIN PATCHES DISTAL PROTEIN 1"/>
    <property type="match status" value="1"/>
</dbReference>
<dbReference type="CDD" id="cd03062">
    <property type="entry name" value="TRX_Fd_Sucrase"/>
    <property type="match status" value="1"/>
</dbReference>
<dbReference type="Proteomes" id="UP001157418">
    <property type="component" value="Unassembled WGS sequence"/>
</dbReference>
<dbReference type="SUPFAM" id="SSF52833">
    <property type="entry name" value="Thioredoxin-like"/>
    <property type="match status" value="1"/>
</dbReference>
<reference evidence="2 3" key="1">
    <citation type="submission" date="2022-01" db="EMBL/GenBank/DDBJ databases">
        <authorList>
            <person name="Xiong W."/>
            <person name="Schranz E."/>
        </authorList>
    </citation>
    <scope>NUCLEOTIDE SEQUENCE [LARGE SCALE GENOMIC DNA]</scope>
</reference>
<evidence type="ECO:0000313" key="2">
    <source>
        <dbReference type="EMBL" id="CAH1412885.1"/>
    </source>
</evidence>
<evidence type="ECO:0000313" key="3">
    <source>
        <dbReference type="Proteomes" id="UP001157418"/>
    </source>
</evidence>
<proteinExistence type="predicted"/>
<organism evidence="2 3">
    <name type="scientific">Lactuca virosa</name>
    <dbReference type="NCBI Taxonomy" id="75947"/>
    <lineage>
        <taxon>Eukaryota</taxon>
        <taxon>Viridiplantae</taxon>
        <taxon>Streptophyta</taxon>
        <taxon>Embryophyta</taxon>
        <taxon>Tracheophyta</taxon>
        <taxon>Spermatophyta</taxon>
        <taxon>Magnoliopsida</taxon>
        <taxon>eudicotyledons</taxon>
        <taxon>Gunneridae</taxon>
        <taxon>Pentapetalae</taxon>
        <taxon>asterids</taxon>
        <taxon>campanulids</taxon>
        <taxon>Asterales</taxon>
        <taxon>Asteraceae</taxon>
        <taxon>Cichorioideae</taxon>
        <taxon>Cichorieae</taxon>
        <taxon>Lactucinae</taxon>
        <taxon>Lactuca</taxon>
    </lineage>
</organism>
<dbReference type="EMBL" id="CAKMRJ010000001">
    <property type="protein sequence ID" value="CAH1412885.1"/>
    <property type="molecule type" value="Genomic_DNA"/>
</dbReference>
<dbReference type="Gene3D" id="3.40.30.10">
    <property type="entry name" value="Glutaredoxin"/>
    <property type="match status" value="1"/>
</dbReference>
<sequence>MQLSITTNRSRFPAVHFAISYLSASSHFHSSNMAAVSENGTTEPPVIDDNVKFGFLRKEMNTEKLAGTAIAYDRHVILCYKTHETWPSRVESSDSHPFPKLLAGALKARKNDIPVKTLMTICEGREGTELSDGDVLLFPEMVKYRGLKEPDINSFVDEVIVNRKEWSTGVQEKMTGSHIFVCAHSSRDKRCGFCGPILIKKFKEEAELRGLKNVYVSACSHVGGHKYAGNLIIYSVQNNKVSGHWYGYVSPNDVPELLDDHIGKGQIIERIWRGQMGVPLLKKVSSLKAVEPSLPNGNPLINEKKNQTNETKEEKKEEDNIKKEKEDGIGEGEGGGCCQGLNGFSCCRDEKEEKESMSKIDLLWKKWEENEIVTVAVVVGVVIASSYNNNSLPIFQWVTIAIIVARQDRWCIVNQAKLTYVYHVIGMFIPQTYYQNAIQEHLSHQFLKGSADTGGENDGGIKELHDAFKLYDLEQEQVDFGFGVAQMTTRF</sequence>
<dbReference type="AlphaFoldDB" id="A0AAU9LEL2"/>
<feature type="region of interest" description="Disordered" evidence="1">
    <location>
        <begin position="294"/>
        <end position="329"/>
    </location>
</feature>
<name>A0AAU9LEL2_9ASTR</name>
<protein>
    <submittedName>
        <fullName evidence="2">Uncharacterized protein</fullName>
    </submittedName>
</protein>
<accession>A0AAU9LEL2</accession>
<gene>
    <name evidence="2" type="ORF">LVIROSA_LOCUS872</name>
</gene>